<dbReference type="Gene3D" id="2.60.34.30">
    <property type="entry name" value="Competence, DNA-entry nuclease inhibitor, ComJ"/>
    <property type="match status" value="1"/>
</dbReference>
<dbReference type="InterPro" id="IPR038691">
    <property type="entry name" value="ComJ_sf"/>
</dbReference>
<reference evidence="1" key="1">
    <citation type="submission" date="2020-05" db="EMBL/GenBank/DDBJ databases">
        <authorList>
            <person name="Zhu T."/>
            <person name="Keshari N."/>
            <person name="Lu X."/>
        </authorList>
    </citation>
    <scope>NUCLEOTIDE SEQUENCE</scope>
    <source>
        <strain evidence="1">NK1-12</strain>
    </source>
</reference>
<dbReference type="AlphaFoldDB" id="A0AA97AI26"/>
<proteinExistence type="predicted"/>
<evidence type="ECO:0000313" key="1">
    <source>
        <dbReference type="EMBL" id="WNZ21572.1"/>
    </source>
</evidence>
<organism evidence="1">
    <name type="scientific">Leptolyngbya sp. NK1-12</name>
    <dbReference type="NCBI Taxonomy" id="2547451"/>
    <lineage>
        <taxon>Bacteria</taxon>
        <taxon>Bacillati</taxon>
        <taxon>Cyanobacteriota</taxon>
        <taxon>Cyanophyceae</taxon>
        <taxon>Leptolyngbyales</taxon>
        <taxon>Leptolyngbyaceae</taxon>
        <taxon>Leptolyngbya group</taxon>
        <taxon>Leptolyngbya</taxon>
    </lineage>
</organism>
<dbReference type="Pfam" id="PF11033">
    <property type="entry name" value="ComJ"/>
    <property type="match status" value="1"/>
</dbReference>
<dbReference type="EMBL" id="CP053586">
    <property type="protein sequence ID" value="WNZ21572.1"/>
    <property type="molecule type" value="Genomic_DNA"/>
</dbReference>
<name>A0AA97AI26_9CYAN</name>
<dbReference type="InterPro" id="IPR020354">
    <property type="entry name" value="Competence_nuclease_inhibitor"/>
</dbReference>
<accession>A0AA97AI26</accession>
<protein>
    <submittedName>
        <fullName evidence="1">Uncharacterized protein</fullName>
    </submittedName>
</protein>
<dbReference type="RefSeq" id="WP_316432825.1">
    <property type="nucleotide sequence ID" value="NZ_CP053586.1"/>
</dbReference>
<gene>
    <name evidence="1" type="ORF">HJG54_00930</name>
</gene>
<sequence>MNAVMLAALKLATTMSLQIAVYDTAIEDFYVEWNDQHYAQGFLWLPGHVEFNTLGQTGLVMVEVWQADQIQISPNVVRAILVPFTVSDSGEIRVAGDDLGDPIPLAQGEYALIFEIRFQNQAELERDPGYEQGDEEYDLLPEWCRFTFVPQVQTVQAEILRADSELAGSSLVLG</sequence>